<keyword evidence="3" id="KW-1003">Cell membrane</keyword>
<feature type="transmembrane region" description="Helical" evidence="7">
    <location>
        <begin position="132"/>
        <end position="154"/>
    </location>
</feature>
<dbReference type="PIRSF" id="PIRSF006603">
    <property type="entry name" value="DinF"/>
    <property type="match status" value="1"/>
</dbReference>
<evidence type="ECO:0000256" key="7">
    <source>
        <dbReference type="SAM" id="Phobius"/>
    </source>
</evidence>
<evidence type="ECO:0000256" key="1">
    <source>
        <dbReference type="ARBA" id="ARBA00004651"/>
    </source>
</evidence>
<dbReference type="CDD" id="cd13134">
    <property type="entry name" value="MATE_like_8"/>
    <property type="match status" value="1"/>
</dbReference>
<organism evidence="8 9">
    <name type="scientific">Clostridium septicum</name>
    <dbReference type="NCBI Taxonomy" id="1504"/>
    <lineage>
        <taxon>Bacteria</taxon>
        <taxon>Bacillati</taxon>
        <taxon>Bacillota</taxon>
        <taxon>Clostridia</taxon>
        <taxon>Eubacteriales</taxon>
        <taxon>Clostridiaceae</taxon>
        <taxon>Clostridium</taxon>
    </lineage>
</organism>
<keyword evidence="2" id="KW-0813">Transport</keyword>
<proteinExistence type="predicted"/>
<feature type="transmembrane region" description="Helical" evidence="7">
    <location>
        <begin position="193"/>
        <end position="217"/>
    </location>
</feature>
<feature type="transmembrane region" description="Helical" evidence="7">
    <location>
        <begin position="91"/>
        <end position="112"/>
    </location>
</feature>
<comment type="subcellular location">
    <subcellularLocation>
        <location evidence="1">Cell membrane</location>
        <topology evidence="1">Multi-pass membrane protein</topology>
    </subcellularLocation>
</comment>
<dbReference type="Proteomes" id="UP001055437">
    <property type="component" value="Chromosome"/>
</dbReference>
<feature type="transmembrane region" description="Helical" evidence="7">
    <location>
        <begin position="280"/>
        <end position="301"/>
    </location>
</feature>
<protein>
    <submittedName>
        <fullName evidence="8">MATE family efflux transporter</fullName>
    </submittedName>
</protein>
<keyword evidence="9" id="KW-1185">Reference proteome</keyword>
<keyword evidence="4 7" id="KW-0812">Transmembrane</keyword>
<feature type="transmembrane region" description="Helical" evidence="7">
    <location>
        <begin position="247"/>
        <end position="268"/>
    </location>
</feature>
<feature type="transmembrane region" description="Helical" evidence="7">
    <location>
        <begin position="166"/>
        <end position="187"/>
    </location>
</feature>
<evidence type="ECO:0000313" key="9">
    <source>
        <dbReference type="Proteomes" id="UP001055437"/>
    </source>
</evidence>
<dbReference type="InterPro" id="IPR002528">
    <property type="entry name" value="MATE_fam"/>
</dbReference>
<feature type="transmembrane region" description="Helical" evidence="7">
    <location>
        <begin position="362"/>
        <end position="381"/>
    </location>
</feature>
<dbReference type="RefSeq" id="WP_227909550.1">
    <property type="nucleotide sequence ID" value="NZ_CABMIZ010000002.1"/>
</dbReference>
<evidence type="ECO:0000256" key="6">
    <source>
        <dbReference type="ARBA" id="ARBA00023136"/>
    </source>
</evidence>
<evidence type="ECO:0000256" key="2">
    <source>
        <dbReference type="ARBA" id="ARBA00022448"/>
    </source>
</evidence>
<name>A0ABY5B0R7_CLOSE</name>
<keyword evidence="5 7" id="KW-1133">Transmembrane helix</keyword>
<dbReference type="Pfam" id="PF01554">
    <property type="entry name" value="MatE"/>
    <property type="match status" value="2"/>
</dbReference>
<evidence type="ECO:0000313" key="8">
    <source>
        <dbReference type="EMBL" id="USS00826.1"/>
    </source>
</evidence>
<dbReference type="EMBL" id="CP099799">
    <property type="protein sequence ID" value="USS00826.1"/>
    <property type="molecule type" value="Genomic_DNA"/>
</dbReference>
<dbReference type="PANTHER" id="PTHR42925:SF2">
    <property type="entry name" value="NA+ DRIVEN MULTIDRUG EFFLUX PUMP"/>
    <property type="match status" value="1"/>
</dbReference>
<dbReference type="GeneID" id="303560446"/>
<dbReference type="NCBIfam" id="TIGR00797">
    <property type="entry name" value="matE"/>
    <property type="match status" value="1"/>
</dbReference>
<keyword evidence="6 7" id="KW-0472">Membrane</keyword>
<gene>
    <name evidence="8" type="ORF">NH397_15470</name>
</gene>
<evidence type="ECO:0000256" key="5">
    <source>
        <dbReference type="ARBA" id="ARBA00022989"/>
    </source>
</evidence>
<feature type="transmembrane region" description="Helical" evidence="7">
    <location>
        <begin position="388"/>
        <end position="409"/>
    </location>
</feature>
<reference evidence="8" key="1">
    <citation type="submission" date="2022-06" db="EMBL/GenBank/DDBJ databases">
        <authorList>
            <person name="Holder M.E."/>
            <person name="Ajami N.J."/>
            <person name="Petrosino J.F."/>
        </authorList>
    </citation>
    <scope>NUCLEOTIDE SEQUENCE</scope>
    <source>
        <strain evidence="8">RMA 8861</strain>
    </source>
</reference>
<evidence type="ECO:0000256" key="4">
    <source>
        <dbReference type="ARBA" id="ARBA00022692"/>
    </source>
</evidence>
<feature type="transmembrane region" description="Helical" evidence="7">
    <location>
        <begin position="56"/>
        <end position="79"/>
    </location>
</feature>
<feature type="transmembrane region" description="Helical" evidence="7">
    <location>
        <begin position="322"/>
        <end position="342"/>
    </location>
</feature>
<sequence>MKNVLKDKVFMKTMLSLALPITFQNFITSSLNLVDNLMIGKLGEEAIASVGLANQYFFIFMLCLSGINAGASVFMAQYWGRKDTSNIKKILGIDISVGFIASIIFGGIALIFPEIIMRILSKDPRVVELGSSYLRIVSISYLFTNVTQGFSAALRSTEQPKAPMYASLLGVLCNAFLNWIFIFGNLGAKEMGVAGAALATTIARLIEMIYIVFMVYFKKNIVSANIKELFGFNVDYIRMYFKTSTAVILNELLWSLGMTAYSIAYAQIGTSAVATMQISTTLNNMFMVLSIGLASAAAIMVGNKIGAKQEKVAIDYSIKLEVVAPILGLLVGVLLWITTPLIVKPFSVTPETTKNTITVLRIMAIFCPLRFYNVLMIVGIFRGGGDTLYSTLVQLGTIWCFAVPLSFLGATLLKFPITAVYFLVCCEELVKFFFERARLKSGKWLRDVIGETQGEVA</sequence>
<dbReference type="PANTHER" id="PTHR42925">
    <property type="entry name" value="MULTIDRUG AND TOXIN EFFLUX PROTEIN MATE FAMILY"/>
    <property type="match status" value="1"/>
</dbReference>
<evidence type="ECO:0000256" key="3">
    <source>
        <dbReference type="ARBA" id="ARBA00022475"/>
    </source>
</evidence>
<accession>A0ABY5B0R7</accession>
<dbReference type="InterPro" id="IPR047135">
    <property type="entry name" value="YsiQ"/>
</dbReference>
<dbReference type="InterPro" id="IPR048279">
    <property type="entry name" value="MdtK-like"/>
</dbReference>